<accession>A0AAD7DUD3</accession>
<gene>
    <name evidence="1" type="ORF">B0H17DRAFT_926683</name>
</gene>
<evidence type="ECO:0000313" key="2">
    <source>
        <dbReference type="Proteomes" id="UP001221757"/>
    </source>
</evidence>
<evidence type="ECO:0000313" key="1">
    <source>
        <dbReference type="EMBL" id="KAJ7699204.1"/>
    </source>
</evidence>
<dbReference type="Proteomes" id="UP001221757">
    <property type="component" value="Unassembled WGS sequence"/>
</dbReference>
<dbReference type="AlphaFoldDB" id="A0AAD7DUD3"/>
<proteinExistence type="predicted"/>
<organism evidence="1 2">
    <name type="scientific">Mycena rosella</name>
    <name type="common">Pink bonnet</name>
    <name type="synonym">Agaricus rosellus</name>
    <dbReference type="NCBI Taxonomy" id="1033263"/>
    <lineage>
        <taxon>Eukaryota</taxon>
        <taxon>Fungi</taxon>
        <taxon>Dikarya</taxon>
        <taxon>Basidiomycota</taxon>
        <taxon>Agaricomycotina</taxon>
        <taxon>Agaricomycetes</taxon>
        <taxon>Agaricomycetidae</taxon>
        <taxon>Agaricales</taxon>
        <taxon>Marasmiineae</taxon>
        <taxon>Mycenaceae</taxon>
        <taxon>Mycena</taxon>
    </lineage>
</organism>
<reference evidence="1" key="1">
    <citation type="submission" date="2023-03" db="EMBL/GenBank/DDBJ databases">
        <title>Massive genome expansion in bonnet fungi (Mycena s.s.) driven by repeated elements and novel gene families across ecological guilds.</title>
        <authorList>
            <consortium name="Lawrence Berkeley National Laboratory"/>
            <person name="Harder C.B."/>
            <person name="Miyauchi S."/>
            <person name="Viragh M."/>
            <person name="Kuo A."/>
            <person name="Thoen E."/>
            <person name="Andreopoulos B."/>
            <person name="Lu D."/>
            <person name="Skrede I."/>
            <person name="Drula E."/>
            <person name="Henrissat B."/>
            <person name="Morin E."/>
            <person name="Kohler A."/>
            <person name="Barry K."/>
            <person name="LaButti K."/>
            <person name="Morin E."/>
            <person name="Salamov A."/>
            <person name="Lipzen A."/>
            <person name="Mereny Z."/>
            <person name="Hegedus B."/>
            <person name="Baldrian P."/>
            <person name="Stursova M."/>
            <person name="Weitz H."/>
            <person name="Taylor A."/>
            <person name="Grigoriev I.V."/>
            <person name="Nagy L.G."/>
            <person name="Martin F."/>
            <person name="Kauserud H."/>
        </authorList>
    </citation>
    <scope>NUCLEOTIDE SEQUENCE</scope>
    <source>
        <strain evidence="1">CBHHK067</strain>
    </source>
</reference>
<comment type="caution">
    <text evidence="1">The sequence shown here is derived from an EMBL/GenBank/DDBJ whole genome shotgun (WGS) entry which is preliminary data.</text>
</comment>
<sequence length="66" mass="7609">YDKLGTVQRRLAWLHKDGTLLQNGRPYSLNIYAFWTEFVIGNTNRAKFKISINMDVPRAAVFGTFS</sequence>
<name>A0AAD7DUD3_MYCRO</name>
<protein>
    <submittedName>
        <fullName evidence="1">Uncharacterized protein</fullName>
    </submittedName>
</protein>
<feature type="non-terminal residue" evidence="1">
    <location>
        <position position="1"/>
    </location>
</feature>
<keyword evidence="2" id="KW-1185">Reference proteome</keyword>
<dbReference type="EMBL" id="JARKIE010000023">
    <property type="protein sequence ID" value="KAJ7699204.1"/>
    <property type="molecule type" value="Genomic_DNA"/>
</dbReference>